<name>A0A3A3GMP9_PANTH</name>
<evidence type="ECO:0000256" key="5">
    <source>
        <dbReference type="SAM" id="SignalP"/>
    </source>
</evidence>
<dbReference type="Pfam" id="PF13416">
    <property type="entry name" value="SBP_bac_8"/>
    <property type="match status" value="1"/>
</dbReference>
<evidence type="ECO:0000313" key="6">
    <source>
        <dbReference type="EMBL" id="RJG26154.1"/>
    </source>
</evidence>
<keyword evidence="3" id="KW-0813">Transport</keyword>
<dbReference type="EMBL" id="QYZD01000002">
    <property type="protein sequence ID" value="RJG26154.1"/>
    <property type="molecule type" value="Genomic_DNA"/>
</dbReference>
<gene>
    <name evidence="6" type="ORF">DQX05_04500</name>
</gene>
<protein>
    <submittedName>
        <fullName evidence="6">ABC transporter substrate-binding protein</fullName>
    </submittedName>
</protein>
<dbReference type="SUPFAM" id="SSF53850">
    <property type="entry name" value="Periplasmic binding protein-like II"/>
    <property type="match status" value="1"/>
</dbReference>
<comment type="similarity">
    <text evidence="2">Belongs to the bacterial solute-binding protein 1 family.</text>
</comment>
<evidence type="ECO:0000313" key="7">
    <source>
        <dbReference type="Proteomes" id="UP000266177"/>
    </source>
</evidence>
<dbReference type="InterPro" id="IPR006059">
    <property type="entry name" value="SBP"/>
</dbReference>
<feature type="signal peptide" evidence="5">
    <location>
        <begin position="1"/>
        <end position="20"/>
    </location>
</feature>
<dbReference type="PANTHER" id="PTHR43649">
    <property type="entry name" value="ARABINOSE-BINDING PROTEIN-RELATED"/>
    <property type="match status" value="1"/>
</dbReference>
<dbReference type="OrthoDB" id="9795467at2"/>
<evidence type="ECO:0000256" key="2">
    <source>
        <dbReference type="ARBA" id="ARBA00008520"/>
    </source>
</evidence>
<accession>A0A3A3GMP9</accession>
<evidence type="ECO:0000256" key="1">
    <source>
        <dbReference type="ARBA" id="ARBA00004196"/>
    </source>
</evidence>
<dbReference type="GO" id="GO:0030313">
    <property type="term" value="C:cell envelope"/>
    <property type="evidence" value="ECO:0007669"/>
    <property type="project" value="UniProtKB-SubCell"/>
</dbReference>
<dbReference type="CDD" id="cd14748">
    <property type="entry name" value="PBP2_UgpB"/>
    <property type="match status" value="1"/>
</dbReference>
<feature type="chain" id="PRO_5039543419" evidence="5">
    <location>
        <begin position="21"/>
        <end position="445"/>
    </location>
</feature>
<dbReference type="RefSeq" id="WP_119791227.1">
    <property type="nucleotide sequence ID" value="NZ_QYZD01000002.1"/>
</dbReference>
<keyword evidence="4 5" id="KW-0732">Signal</keyword>
<sequence>MKKAGMIMLLLAVLSLSAIGCTNSSGSEARQSDDGRIKVTFWHAMSGSAGELIAKMANDYNASQDKYFVDAIFQGSYEESLTKLKAVGGTSEAPTLMQVQEIGTKYMVNSGYIQPVQDLIDQDKFDLSQWEENILSYYQIDGKLYSLPFNTSNAILIYNKDKFKAAGLDPESPPKTFGEIREMAKKLTDNSKNEKGFALLIYGWFIEQLLANQGADFVDNGNGRDSLATKSLLNSPESLGIFQWLDDMNKEGTLGNYGRQWDDIRAAFSAGKVAMYMDSTAGIAGVMQASPFEVGTGFLPTPDGKEANGVIVGGASLWLMNSVAEEEKEAAWDFMKYVTTPAVQAEWAAGTGYFPITKAAHEEPVLKEKYEQAPQFLTTVKQLQNTKIGSATRGALISVFPETRNEVATAIEKLYQGDAPQKAVDDLTTKIDKLIAEDNKVNAPK</sequence>
<organism evidence="6 7">
    <name type="scientific">Paenibacillus thiaminolyticus</name>
    <name type="common">Bacillus thiaminolyticus</name>
    <dbReference type="NCBI Taxonomy" id="49283"/>
    <lineage>
        <taxon>Bacteria</taxon>
        <taxon>Bacillati</taxon>
        <taxon>Bacillota</taxon>
        <taxon>Bacilli</taxon>
        <taxon>Bacillales</taxon>
        <taxon>Paenibacillaceae</taxon>
        <taxon>Paenibacillus</taxon>
    </lineage>
</organism>
<evidence type="ECO:0000256" key="3">
    <source>
        <dbReference type="ARBA" id="ARBA00022448"/>
    </source>
</evidence>
<evidence type="ECO:0000256" key="4">
    <source>
        <dbReference type="ARBA" id="ARBA00022729"/>
    </source>
</evidence>
<dbReference type="Proteomes" id="UP000266177">
    <property type="component" value="Unassembled WGS sequence"/>
</dbReference>
<comment type="subcellular location">
    <subcellularLocation>
        <location evidence="1">Cell envelope</location>
    </subcellularLocation>
</comment>
<reference evidence="6 7" key="1">
    <citation type="submission" date="2018-09" db="EMBL/GenBank/DDBJ databases">
        <title>Paenibacillus SK2017-BO5.</title>
        <authorList>
            <person name="Piskunova J.V."/>
            <person name="Dubiley S.A."/>
            <person name="Severinov K.V."/>
        </authorList>
    </citation>
    <scope>NUCLEOTIDE SEQUENCE [LARGE SCALE GENOMIC DNA]</scope>
    <source>
        <strain evidence="6 7">BO5</strain>
    </source>
</reference>
<dbReference type="InterPro" id="IPR050490">
    <property type="entry name" value="Bact_solute-bd_prot1"/>
</dbReference>
<dbReference type="Gene3D" id="3.40.190.10">
    <property type="entry name" value="Periplasmic binding protein-like II"/>
    <property type="match status" value="2"/>
</dbReference>
<dbReference type="PROSITE" id="PS51257">
    <property type="entry name" value="PROKAR_LIPOPROTEIN"/>
    <property type="match status" value="1"/>
</dbReference>
<comment type="caution">
    <text evidence="6">The sequence shown here is derived from an EMBL/GenBank/DDBJ whole genome shotgun (WGS) entry which is preliminary data.</text>
</comment>
<dbReference type="AlphaFoldDB" id="A0A3A3GMP9"/>
<dbReference type="PANTHER" id="PTHR43649:SF31">
    <property type="entry name" value="SN-GLYCEROL-3-PHOSPHATE-BINDING PERIPLASMIC PROTEIN UGPB"/>
    <property type="match status" value="1"/>
</dbReference>
<proteinExistence type="inferred from homology"/>